<name>A0ABY8L2P9_9FLAO</name>
<dbReference type="Pfam" id="PF03190">
    <property type="entry name" value="Thioredox_DsbH"/>
    <property type="match status" value="1"/>
</dbReference>
<evidence type="ECO:0000256" key="3">
    <source>
        <dbReference type="SAM" id="SignalP"/>
    </source>
</evidence>
<dbReference type="InterPro" id="IPR036249">
    <property type="entry name" value="Thioredoxin-like_sf"/>
</dbReference>
<reference evidence="5 6" key="1">
    <citation type="submission" date="2023-04" db="EMBL/GenBank/DDBJ databases">
        <title>Tenacibaculum tangerinum sp. nov., isolated from sea tidal flat of South Korea.</title>
        <authorList>
            <person name="Lee S.H."/>
            <person name="Kim J.-J."/>
        </authorList>
    </citation>
    <scope>NUCLEOTIDE SEQUENCE [LARGE SCALE GENOMIC DNA]</scope>
    <source>
        <strain evidence="5 6">GRR-S3-23</strain>
    </source>
</reference>
<evidence type="ECO:0000313" key="5">
    <source>
        <dbReference type="EMBL" id="WGH75361.1"/>
    </source>
</evidence>
<evidence type="ECO:0000256" key="1">
    <source>
        <dbReference type="ARBA" id="ARBA00022729"/>
    </source>
</evidence>
<evidence type="ECO:0000256" key="2">
    <source>
        <dbReference type="ARBA" id="ARBA00023284"/>
    </source>
</evidence>
<sequence length="173" mass="20477">MKKIIILAILSFISFGIEAQQNKIQWLSFEEAIELNEKNPKPILVDIYTDWCGWCKRMDKTTYSNKVIVDYVNTHYYPVKLNGEEKEDITFKGKTFTYKENGRRGYHELAASIMKGKMSYPTTIFLNEKIQLLQNVPGYVDAKKFEKIIAYFNEKHYKKTPWKEFEQNFKSAM</sequence>
<dbReference type="RefSeq" id="WP_279651246.1">
    <property type="nucleotide sequence ID" value="NZ_CP122539.1"/>
</dbReference>
<keyword evidence="6" id="KW-1185">Reference proteome</keyword>
<proteinExistence type="predicted"/>
<dbReference type="SUPFAM" id="SSF52833">
    <property type="entry name" value="Thioredoxin-like"/>
    <property type="match status" value="1"/>
</dbReference>
<feature type="domain" description="Thioredoxin" evidence="4">
    <location>
        <begin position="6"/>
        <end position="154"/>
    </location>
</feature>
<dbReference type="PROSITE" id="PS00194">
    <property type="entry name" value="THIOREDOXIN_1"/>
    <property type="match status" value="1"/>
</dbReference>
<dbReference type="InterPro" id="IPR051099">
    <property type="entry name" value="AGR/TXD"/>
</dbReference>
<dbReference type="InterPro" id="IPR013766">
    <property type="entry name" value="Thioredoxin_domain"/>
</dbReference>
<feature type="chain" id="PRO_5047037994" evidence="3">
    <location>
        <begin position="20"/>
        <end position="173"/>
    </location>
</feature>
<protein>
    <submittedName>
        <fullName evidence="5">DUF255 domain-containing protein</fullName>
    </submittedName>
</protein>
<evidence type="ECO:0000313" key="6">
    <source>
        <dbReference type="Proteomes" id="UP001232001"/>
    </source>
</evidence>
<gene>
    <name evidence="5" type="ORF">P8625_15005</name>
</gene>
<organism evidence="5 6">
    <name type="scientific">Tenacibaculum tangerinum</name>
    <dbReference type="NCBI Taxonomy" id="3038772"/>
    <lineage>
        <taxon>Bacteria</taxon>
        <taxon>Pseudomonadati</taxon>
        <taxon>Bacteroidota</taxon>
        <taxon>Flavobacteriia</taxon>
        <taxon>Flavobacteriales</taxon>
        <taxon>Flavobacteriaceae</taxon>
        <taxon>Tenacibaculum</taxon>
    </lineage>
</organism>
<dbReference type="Gene3D" id="3.40.30.10">
    <property type="entry name" value="Glutaredoxin"/>
    <property type="match status" value="1"/>
</dbReference>
<keyword evidence="1 3" id="KW-0732">Signal</keyword>
<dbReference type="PANTHER" id="PTHR15337:SF11">
    <property type="entry name" value="THIOREDOXIN DOMAIN-CONTAINING PROTEIN"/>
    <property type="match status" value="1"/>
</dbReference>
<feature type="signal peptide" evidence="3">
    <location>
        <begin position="1"/>
        <end position="19"/>
    </location>
</feature>
<dbReference type="PANTHER" id="PTHR15337">
    <property type="entry name" value="ANTERIOR GRADIENT PROTEIN-RELATED"/>
    <property type="match status" value="1"/>
</dbReference>
<accession>A0ABY8L2P9</accession>
<dbReference type="PROSITE" id="PS51352">
    <property type="entry name" value="THIOREDOXIN_2"/>
    <property type="match status" value="1"/>
</dbReference>
<evidence type="ECO:0000259" key="4">
    <source>
        <dbReference type="PROSITE" id="PS51352"/>
    </source>
</evidence>
<dbReference type="Proteomes" id="UP001232001">
    <property type="component" value="Chromosome"/>
</dbReference>
<dbReference type="InterPro" id="IPR017937">
    <property type="entry name" value="Thioredoxin_CS"/>
</dbReference>
<dbReference type="InterPro" id="IPR004879">
    <property type="entry name" value="Ssp411-like_TRX"/>
</dbReference>
<dbReference type="EMBL" id="CP122539">
    <property type="protein sequence ID" value="WGH75361.1"/>
    <property type="molecule type" value="Genomic_DNA"/>
</dbReference>
<keyword evidence="2" id="KW-0676">Redox-active center</keyword>